<keyword evidence="3" id="KW-1185">Reference proteome</keyword>
<dbReference type="AlphaFoldDB" id="A0A2C5XYR3"/>
<sequence>MKLFGLVAIAATILFGQGLAAATEKNMVACHECHYNGFHGGHECCHERCINYYDDDYYHGGHCDGYGWCHCD</sequence>
<evidence type="ECO:0000313" key="2">
    <source>
        <dbReference type="EMBL" id="PHH61597.1"/>
    </source>
</evidence>
<feature type="signal peptide" evidence="1">
    <location>
        <begin position="1"/>
        <end position="20"/>
    </location>
</feature>
<reference evidence="2 3" key="1">
    <citation type="submission" date="2017-06" db="EMBL/GenBank/DDBJ databases">
        <title>Ant-infecting Ophiocordyceps genomes reveal a high diversity of potential behavioral manipulation genes and a possible major role for enterotoxins.</title>
        <authorList>
            <person name="De Bekker C."/>
            <person name="Evans H.C."/>
            <person name="Brachmann A."/>
            <person name="Hughes D.P."/>
        </authorList>
    </citation>
    <scope>NUCLEOTIDE SEQUENCE [LARGE SCALE GENOMIC DNA]</scope>
    <source>
        <strain evidence="2 3">Map64</strain>
    </source>
</reference>
<keyword evidence="1" id="KW-0732">Signal</keyword>
<comment type="caution">
    <text evidence="2">The sequence shown here is derived from an EMBL/GenBank/DDBJ whole genome shotgun (WGS) entry which is preliminary data.</text>
</comment>
<proteinExistence type="predicted"/>
<protein>
    <recommendedName>
        <fullName evidence="4">Invertebrate defensins family profile domain-containing protein</fullName>
    </recommendedName>
</protein>
<organism evidence="2 3">
    <name type="scientific">Ophiocordyceps australis</name>
    <dbReference type="NCBI Taxonomy" id="1399860"/>
    <lineage>
        <taxon>Eukaryota</taxon>
        <taxon>Fungi</taxon>
        <taxon>Dikarya</taxon>
        <taxon>Ascomycota</taxon>
        <taxon>Pezizomycotina</taxon>
        <taxon>Sordariomycetes</taxon>
        <taxon>Hypocreomycetidae</taxon>
        <taxon>Hypocreales</taxon>
        <taxon>Ophiocordycipitaceae</taxon>
        <taxon>Ophiocordyceps</taxon>
    </lineage>
</organism>
<dbReference type="Proteomes" id="UP000226192">
    <property type="component" value="Unassembled WGS sequence"/>
</dbReference>
<evidence type="ECO:0000256" key="1">
    <source>
        <dbReference type="SAM" id="SignalP"/>
    </source>
</evidence>
<gene>
    <name evidence="2" type="ORF">CDD81_8112</name>
</gene>
<dbReference type="EMBL" id="NJET01000098">
    <property type="protein sequence ID" value="PHH61597.1"/>
    <property type="molecule type" value="Genomic_DNA"/>
</dbReference>
<accession>A0A2C5XYR3</accession>
<evidence type="ECO:0008006" key="4">
    <source>
        <dbReference type="Google" id="ProtNLM"/>
    </source>
</evidence>
<name>A0A2C5XYR3_9HYPO</name>
<evidence type="ECO:0000313" key="3">
    <source>
        <dbReference type="Proteomes" id="UP000226192"/>
    </source>
</evidence>
<feature type="chain" id="PRO_5012360964" description="Invertebrate defensins family profile domain-containing protein" evidence="1">
    <location>
        <begin position="21"/>
        <end position="72"/>
    </location>
</feature>